<dbReference type="Proteomes" id="UP000194000">
    <property type="component" value="Unassembled WGS sequence"/>
</dbReference>
<gene>
    <name evidence="1" type="ORF">AWC06_12100</name>
</gene>
<sequence length="301" mass="32113">MVVLVVVLTGRGGGRELSASDVVKGYLEALSRGDAEAALSYSNDQPGSKEFLTDDVLKRQIAKWPITNIRILNPDDANHSYGYAQVHVVVNFGNQTSDANLSVKKADGHWKLESAAIKLDTAGPGGTDNESLETLTIFGRSVGKSTVYVFPGWVDVGSSNRNLSVTSKPMLLDSLGRAGGAFFVGDAKFDLSNAGKSAVMSALAESLEQCTKSTSLTPPNCPQNAYDDSVVDGTVEWGKPDQSDVKITFFDPYRLEARLSGQVVFPVRAQARDGGTKFGTVTSFISRTADVSKSPPVIAQR</sequence>
<proteinExistence type="predicted"/>
<dbReference type="AlphaFoldDB" id="A0A1X1UXR1"/>
<keyword evidence="2" id="KW-1185">Reference proteome</keyword>
<evidence type="ECO:0000313" key="2">
    <source>
        <dbReference type="Proteomes" id="UP000194000"/>
    </source>
</evidence>
<dbReference type="STRING" id="1260918.AWC06_12100"/>
<comment type="caution">
    <text evidence="1">The sequence shown here is derived from an EMBL/GenBank/DDBJ whole genome shotgun (WGS) entry which is preliminary data.</text>
</comment>
<dbReference type="EMBL" id="LQOW01000015">
    <property type="protein sequence ID" value="ORV61610.1"/>
    <property type="molecule type" value="Genomic_DNA"/>
</dbReference>
<reference evidence="1 2" key="1">
    <citation type="submission" date="2016-01" db="EMBL/GenBank/DDBJ databases">
        <title>The new phylogeny of the genus Mycobacterium.</title>
        <authorList>
            <person name="Tarcisio F."/>
            <person name="Conor M."/>
            <person name="Antonella G."/>
            <person name="Elisabetta G."/>
            <person name="Giulia F.S."/>
            <person name="Sara T."/>
            <person name="Anna F."/>
            <person name="Clotilde B."/>
            <person name="Roberto B."/>
            <person name="Veronica D.S."/>
            <person name="Fabio R."/>
            <person name="Monica P."/>
            <person name="Olivier J."/>
            <person name="Enrico T."/>
            <person name="Nicola S."/>
        </authorList>
    </citation>
    <scope>NUCLEOTIDE SEQUENCE [LARGE SCALE GENOMIC DNA]</scope>
    <source>
        <strain evidence="1 2">DSM 45731</strain>
    </source>
</reference>
<evidence type="ECO:0000313" key="1">
    <source>
        <dbReference type="EMBL" id="ORV61610.1"/>
    </source>
</evidence>
<accession>A0A1X1UXR1</accession>
<protein>
    <submittedName>
        <fullName evidence="1">Uncharacterized protein</fullName>
    </submittedName>
</protein>
<name>A0A1X1UXR1_9MYCO</name>
<organism evidence="1 2">
    <name type="scientific">Mycobacterium fragae</name>
    <dbReference type="NCBI Taxonomy" id="1260918"/>
    <lineage>
        <taxon>Bacteria</taxon>
        <taxon>Bacillati</taxon>
        <taxon>Actinomycetota</taxon>
        <taxon>Actinomycetes</taxon>
        <taxon>Mycobacteriales</taxon>
        <taxon>Mycobacteriaceae</taxon>
        <taxon>Mycobacterium</taxon>
    </lineage>
</organism>